<dbReference type="PANTHER" id="PTHR46388:SF2">
    <property type="entry name" value="NHL REPEAT-CONTAINING PROTEIN 2"/>
    <property type="match status" value="1"/>
</dbReference>
<sequence>MAPRARVRAPELIGRGGWLNTGDNDLTLTDLRGRIVILDFWTFCCVNCLHVLDELRELEEKHRDTVVIVGVHSPKFVHEAEHQAVVDAVERYEVHHPVLDDPELATWKQYAVRAWPTLVVIDPEGYVVAQHAGEGHAHALEALVGQLEAEHAAKGTLRRGDGPYVPPEPVPTELRFPGKALLLPGGTFLVSDTTRHQLVELAADGESVVRRIGAGERGLTDGAGERARFSEPQGLALLPDGTVAVADTVNHALRRFDPATGEVTTLAGTGRQWWQGSPTEGPAREVDLSSPWDVAWFAGRLWIAMAGVHQLWTYDPRARAVRAAAGTTNEGLVDGPAEEAWFAQPSGLAATEDRLWIADSETSAVRYVERDGDGFAVRTAVGTGLFDFGHRDGAAEQALLQHPLGVTALPDGSVAISDTYNHALRRFDPATGEVSTLATDLREPSGAVLADGDIVVVESARHRLTRLRLPEEAVRVDAVAHRTQRAATDIAPGTLRLDVVFQAPEGQKLDTRYGPSTRLLVSSTPPELLAGGEGAGTDLNRELVLTEGVTEGVLHVSAMAASCDDDPANEYPACHVHQQDWGVPVRITEGGATRLPLVLAGMDG</sequence>
<name>A0A0X3X3N6_STRVO</name>
<dbReference type="Pfam" id="PF01436">
    <property type="entry name" value="NHL"/>
    <property type="match status" value="2"/>
</dbReference>
<dbReference type="RefSeq" id="WP_059143826.1">
    <property type="nucleotide sequence ID" value="NZ_LLZJ01000122.1"/>
</dbReference>
<gene>
    <name evidence="3" type="ORF">ADL28_12470</name>
</gene>
<dbReference type="InterPro" id="IPR036249">
    <property type="entry name" value="Thioredoxin-like_sf"/>
</dbReference>
<dbReference type="InterPro" id="IPR013766">
    <property type="entry name" value="Thioredoxin_domain"/>
</dbReference>
<dbReference type="Pfam" id="PF13905">
    <property type="entry name" value="Thioredoxin_8"/>
    <property type="match status" value="1"/>
</dbReference>
<keyword evidence="1" id="KW-0677">Repeat</keyword>
<proteinExistence type="predicted"/>
<dbReference type="InterPro" id="IPR001258">
    <property type="entry name" value="NHL_repeat"/>
</dbReference>
<dbReference type="Proteomes" id="UP000053413">
    <property type="component" value="Unassembled WGS sequence"/>
</dbReference>
<reference evidence="4" key="1">
    <citation type="submission" date="2015-10" db="EMBL/GenBank/DDBJ databases">
        <authorList>
            <person name="Ju K.-S."/>
            <person name="Doroghazi J.R."/>
            <person name="Metcalf W.W."/>
        </authorList>
    </citation>
    <scope>NUCLEOTIDE SEQUENCE [LARGE SCALE GENOMIC DNA]</scope>
    <source>
        <strain evidence="4">NRRL F-8817</strain>
    </source>
</reference>
<comment type="caution">
    <text evidence="3">The sequence shown here is derived from an EMBL/GenBank/DDBJ whole genome shotgun (WGS) entry which is preliminary data.</text>
</comment>
<dbReference type="InterPro" id="IPR012336">
    <property type="entry name" value="Thioredoxin-like_fold"/>
</dbReference>
<dbReference type="OrthoDB" id="9811352at2"/>
<dbReference type="EMBL" id="LLZJ01000122">
    <property type="protein sequence ID" value="KUL63096.1"/>
    <property type="molecule type" value="Genomic_DNA"/>
</dbReference>
<dbReference type="PANTHER" id="PTHR46388">
    <property type="entry name" value="NHL REPEAT-CONTAINING PROTEIN 2"/>
    <property type="match status" value="1"/>
</dbReference>
<dbReference type="InterPro" id="IPR011042">
    <property type="entry name" value="6-blade_b-propeller_TolB-like"/>
</dbReference>
<evidence type="ECO:0000313" key="3">
    <source>
        <dbReference type="EMBL" id="KUL63096.1"/>
    </source>
</evidence>
<feature type="domain" description="Thioredoxin" evidence="2">
    <location>
        <begin position="3"/>
        <end position="149"/>
    </location>
</feature>
<dbReference type="AlphaFoldDB" id="A0A0X3X3N6"/>
<dbReference type="Gene3D" id="2.120.10.30">
    <property type="entry name" value="TolB, C-terminal domain"/>
    <property type="match status" value="1"/>
</dbReference>
<organism evidence="3 4">
    <name type="scientific">Streptomyces violaceusniger</name>
    <dbReference type="NCBI Taxonomy" id="68280"/>
    <lineage>
        <taxon>Bacteria</taxon>
        <taxon>Bacillati</taxon>
        <taxon>Actinomycetota</taxon>
        <taxon>Actinomycetes</taxon>
        <taxon>Kitasatosporales</taxon>
        <taxon>Streptomycetaceae</taxon>
        <taxon>Streptomyces</taxon>
        <taxon>Streptomyces violaceusniger group</taxon>
    </lineage>
</organism>
<accession>A0A0X3X3N6</accession>
<dbReference type="PROSITE" id="PS51352">
    <property type="entry name" value="THIOREDOXIN_2"/>
    <property type="match status" value="1"/>
</dbReference>
<protein>
    <submittedName>
        <fullName evidence="3">Alkyl hydroperoxide reductase</fullName>
    </submittedName>
</protein>
<dbReference type="CDD" id="cd14951">
    <property type="entry name" value="NHL-2_like"/>
    <property type="match status" value="1"/>
</dbReference>
<evidence type="ECO:0000313" key="4">
    <source>
        <dbReference type="Proteomes" id="UP000053413"/>
    </source>
</evidence>
<dbReference type="InterPro" id="IPR045302">
    <property type="entry name" value="NHL2_NHL_rpt_dom"/>
</dbReference>
<evidence type="ECO:0000256" key="1">
    <source>
        <dbReference type="ARBA" id="ARBA00022737"/>
    </source>
</evidence>
<dbReference type="Gene3D" id="3.40.30.10">
    <property type="entry name" value="Glutaredoxin"/>
    <property type="match status" value="1"/>
</dbReference>
<dbReference type="SUPFAM" id="SSF52833">
    <property type="entry name" value="Thioredoxin-like"/>
    <property type="match status" value="1"/>
</dbReference>
<evidence type="ECO:0000259" key="2">
    <source>
        <dbReference type="PROSITE" id="PS51352"/>
    </source>
</evidence>
<dbReference type="SUPFAM" id="SSF101898">
    <property type="entry name" value="NHL repeat"/>
    <property type="match status" value="1"/>
</dbReference>